<dbReference type="RefSeq" id="WP_092580568.1">
    <property type="nucleotide sequence ID" value="NZ_FOFN01000004.1"/>
</dbReference>
<dbReference type="InterPro" id="IPR036412">
    <property type="entry name" value="HAD-like_sf"/>
</dbReference>
<organism evidence="1 2">
    <name type="scientific">Hyunsoonleella jejuensis</name>
    <dbReference type="NCBI Taxonomy" id="419940"/>
    <lineage>
        <taxon>Bacteria</taxon>
        <taxon>Pseudomonadati</taxon>
        <taxon>Bacteroidota</taxon>
        <taxon>Flavobacteriia</taxon>
        <taxon>Flavobacteriales</taxon>
        <taxon>Flavobacteriaceae</taxon>
    </lineage>
</organism>
<dbReference type="EMBL" id="FOFN01000004">
    <property type="protein sequence ID" value="SEQ98428.1"/>
    <property type="molecule type" value="Genomic_DNA"/>
</dbReference>
<dbReference type="InterPro" id="IPR023214">
    <property type="entry name" value="HAD_sf"/>
</dbReference>
<protein>
    <submittedName>
        <fullName evidence="1">Putative hydrolase of the HAD superfamily</fullName>
    </submittedName>
</protein>
<dbReference type="CDD" id="cd02603">
    <property type="entry name" value="HAD_sEH-N_like"/>
    <property type="match status" value="1"/>
</dbReference>
<dbReference type="InterPro" id="IPR006439">
    <property type="entry name" value="HAD-SF_hydro_IA"/>
</dbReference>
<proteinExistence type="predicted"/>
<sequence length="203" mass="23838">MINTIIFDFGNVFIDLDIENGFQESLKTLGISTLSKDIIDINKLYETGSISTDDFINFYAEKFPHLTKVELIDLWNVILKDFPKHRLDFLKQLKSENRYQLILLSNTNELHIDWIKEHVPFYEDFKNCFDAFYLSHDINLRKPNADIFEFVLNTNNLNAENCIFIDDNADNIETAKHLGIKTWHITPCKEDVVNLFSSKKHLF</sequence>
<dbReference type="SFLD" id="SFLDS00003">
    <property type="entry name" value="Haloacid_Dehalogenase"/>
    <property type="match status" value="1"/>
</dbReference>
<dbReference type="Proteomes" id="UP000198999">
    <property type="component" value="Unassembled WGS sequence"/>
</dbReference>
<dbReference type="SFLD" id="SFLDG01129">
    <property type="entry name" value="C1.5:_HAD__Beta-PGM__Phosphata"/>
    <property type="match status" value="1"/>
</dbReference>
<evidence type="ECO:0000313" key="2">
    <source>
        <dbReference type="Proteomes" id="UP000198999"/>
    </source>
</evidence>
<dbReference type="STRING" id="419940.SAMN05421824_2752"/>
<dbReference type="InterPro" id="IPR023198">
    <property type="entry name" value="PGP-like_dom2"/>
</dbReference>
<keyword evidence="1" id="KW-0378">Hydrolase</keyword>
<dbReference type="PANTHER" id="PTHR43611">
    <property type="entry name" value="ALPHA-D-GLUCOSE 1-PHOSPHATE PHOSPHATASE"/>
    <property type="match status" value="1"/>
</dbReference>
<dbReference type="OrthoDB" id="9797415at2"/>
<dbReference type="NCBIfam" id="TIGR01509">
    <property type="entry name" value="HAD-SF-IA-v3"/>
    <property type="match status" value="1"/>
</dbReference>
<evidence type="ECO:0000313" key="1">
    <source>
        <dbReference type="EMBL" id="SEQ98428.1"/>
    </source>
</evidence>
<dbReference type="AlphaFoldDB" id="A0A1H9KH50"/>
<dbReference type="Gene3D" id="3.40.50.1000">
    <property type="entry name" value="HAD superfamily/HAD-like"/>
    <property type="match status" value="1"/>
</dbReference>
<gene>
    <name evidence="1" type="ORF">SAMN05421824_2752</name>
</gene>
<accession>A0A1H9KH50</accession>
<name>A0A1H9KH50_9FLAO</name>
<dbReference type="PANTHER" id="PTHR43611:SF3">
    <property type="entry name" value="FLAVIN MONONUCLEOTIDE HYDROLASE 1, CHLOROPLATIC"/>
    <property type="match status" value="1"/>
</dbReference>
<dbReference type="GO" id="GO:0016787">
    <property type="term" value="F:hydrolase activity"/>
    <property type="evidence" value="ECO:0007669"/>
    <property type="project" value="UniProtKB-KW"/>
</dbReference>
<dbReference type="Gene3D" id="1.10.150.240">
    <property type="entry name" value="Putative phosphatase, domain 2"/>
    <property type="match status" value="1"/>
</dbReference>
<dbReference type="SUPFAM" id="SSF56784">
    <property type="entry name" value="HAD-like"/>
    <property type="match status" value="1"/>
</dbReference>
<reference evidence="1 2" key="1">
    <citation type="submission" date="2016-10" db="EMBL/GenBank/DDBJ databases">
        <authorList>
            <person name="de Groot N.N."/>
        </authorList>
    </citation>
    <scope>NUCLEOTIDE SEQUENCE [LARGE SCALE GENOMIC DNA]</scope>
    <source>
        <strain evidence="1 2">DSM 21035</strain>
    </source>
</reference>
<keyword evidence="2" id="KW-1185">Reference proteome</keyword>
<dbReference type="Pfam" id="PF00702">
    <property type="entry name" value="Hydrolase"/>
    <property type="match status" value="1"/>
</dbReference>